<dbReference type="HOGENOM" id="CLU_1810722_0_0_1"/>
<reference evidence="2" key="1">
    <citation type="journal article" date="2013" name="G3 (Bethesda)">
        <title>Comparative genomics of a plant-pathogenic fungus, Pyrenophora tritici-repentis, reveals transduplication and the impact of repeat elements on pathogenicity and population divergence.</title>
        <authorList>
            <person name="Manning V.A."/>
            <person name="Pandelova I."/>
            <person name="Dhillon B."/>
            <person name="Wilhelm L.J."/>
            <person name="Goodwin S.B."/>
            <person name="Berlin A.M."/>
            <person name="Figueroa M."/>
            <person name="Freitag M."/>
            <person name="Hane J.K."/>
            <person name="Henrissat B."/>
            <person name="Holman W.H."/>
            <person name="Kodira C.D."/>
            <person name="Martin J."/>
            <person name="Oliver R.P."/>
            <person name="Robbertse B."/>
            <person name="Schackwitz W."/>
            <person name="Schwartz D.C."/>
            <person name="Spatafora J.W."/>
            <person name="Turgeon B.G."/>
            <person name="Yandava C."/>
            <person name="Young S."/>
            <person name="Zhou S."/>
            <person name="Zeng Q."/>
            <person name="Grigoriev I.V."/>
            <person name="Ma L.-J."/>
            <person name="Ciuffetti L.M."/>
        </authorList>
    </citation>
    <scope>NUCLEOTIDE SEQUENCE [LARGE SCALE GENOMIC DNA]</scope>
    <source>
        <strain evidence="2">Pt-1C-BFP</strain>
    </source>
</reference>
<dbReference type="InParanoid" id="B2W5I1"/>
<dbReference type="EMBL" id="DS231618">
    <property type="protein sequence ID" value="EDU47788.1"/>
    <property type="molecule type" value="Genomic_DNA"/>
</dbReference>
<sequence length="148" mass="16677">MVSTIQEARDKLLLQDVNERGYLILEVQETWDASELTKLLHTAKAPGRDEIKGFKLARGTSDCLHAQVARNISLSLQDIKGFSEARASIQPKMEFEEWIAEPPECVQYLVCEPLANHAVNRLLDAGSQCNRRPEIPGVNRPYWSGICE</sequence>
<proteinExistence type="predicted"/>
<evidence type="ECO:0000313" key="2">
    <source>
        <dbReference type="Proteomes" id="UP000001471"/>
    </source>
</evidence>
<protein>
    <submittedName>
        <fullName evidence="1">Uncharacterized protein</fullName>
    </submittedName>
</protein>
<dbReference type="STRING" id="426418.B2W5I1"/>
<accession>B2W5I1</accession>
<dbReference type="OMA" id="CEPLANH"/>
<dbReference type="AlphaFoldDB" id="B2W5I1"/>
<name>B2W5I1_PYRTR</name>
<dbReference type="Proteomes" id="UP000001471">
    <property type="component" value="Unassembled WGS sequence"/>
</dbReference>
<gene>
    <name evidence="1" type="ORF">PTRG_04881</name>
</gene>
<evidence type="ECO:0000313" key="1">
    <source>
        <dbReference type="EMBL" id="EDU47788.1"/>
    </source>
</evidence>
<organism evidence="1 2">
    <name type="scientific">Pyrenophora tritici-repentis (strain Pt-1C-BFP)</name>
    <name type="common">Wheat tan spot fungus</name>
    <name type="synonym">Drechslera tritici-repentis</name>
    <dbReference type="NCBI Taxonomy" id="426418"/>
    <lineage>
        <taxon>Eukaryota</taxon>
        <taxon>Fungi</taxon>
        <taxon>Dikarya</taxon>
        <taxon>Ascomycota</taxon>
        <taxon>Pezizomycotina</taxon>
        <taxon>Dothideomycetes</taxon>
        <taxon>Pleosporomycetidae</taxon>
        <taxon>Pleosporales</taxon>
        <taxon>Pleosporineae</taxon>
        <taxon>Pleosporaceae</taxon>
        <taxon>Pyrenophora</taxon>
    </lineage>
</organism>